<dbReference type="AlphaFoldDB" id="A0A3N6PF87"/>
<gene>
    <name evidence="1" type="ORF">EA472_16850</name>
</gene>
<keyword evidence="2" id="KW-1185">Reference proteome</keyword>
<name>A0A3N6PF87_NATCH</name>
<dbReference type="PANTHER" id="PTHR36529">
    <property type="entry name" value="SLL1095 PROTEIN"/>
    <property type="match status" value="1"/>
</dbReference>
<organism evidence="1 2">
    <name type="scientific">Natrarchaeobius chitinivorans</name>
    <dbReference type="NCBI Taxonomy" id="1679083"/>
    <lineage>
        <taxon>Archaea</taxon>
        <taxon>Methanobacteriati</taxon>
        <taxon>Methanobacteriota</taxon>
        <taxon>Stenosarchaea group</taxon>
        <taxon>Halobacteria</taxon>
        <taxon>Halobacteriales</taxon>
        <taxon>Natrialbaceae</taxon>
        <taxon>Natrarchaeobius</taxon>
    </lineage>
</organism>
<dbReference type="Gene3D" id="3.90.550.10">
    <property type="entry name" value="Spore Coat Polysaccharide Biosynthesis Protein SpsA, Chain A"/>
    <property type="match status" value="1"/>
</dbReference>
<dbReference type="PANTHER" id="PTHR36529:SF1">
    <property type="entry name" value="GLYCOSYLTRANSFERASE"/>
    <property type="match status" value="1"/>
</dbReference>
<accession>A0A3N6PF87</accession>
<proteinExistence type="predicted"/>
<evidence type="ECO:0000313" key="2">
    <source>
        <dbReference type="Proteomes" id="UP000281431"/>
    </source>
</evidence>
<sequence length="251" mass="25935">MLVVVPVDPPSEGVVLSSLVETTSVTESEAVALYEAAVADVLRAVDASGGDLLLNYRDRETMPDGAVPSDADPEAAVRALATDALGDVEGVRFERQVGSSRSARVGNTVTHLLEREDAGTVGVLEPTVPLVGRAEIDAASMSLRRYDVVIGPSSGGRTYFAGFTEPIDFTDVYEGVALSTLAGRAGDAGLDLGFSPFLPTVTSESGLCATLAEIEARRVAERPGAEATAAVVDDLGLGVGSEGALERAKDR</sequence>
<protein>
    <recommendedName>
        <fullName evidence="3">DUF2064 domain-containing protein</fullName>
    </recommendedName>
</protein>
<comment type="caution">
    <text evidence="1">The sequence shown here is derived from an EMBL/GenBank/DDBJ whole genome shotgun (WGS) entry which is preliminary data.</text>
</comment>
<evidence type="ECO:0008006" key="3">
    <source>
        <dbReference type="Google" id="ProtNLM"/>
    </source>
</evidence>
<dbReference type="EMBL" id="REFZ01000013">
    <property type="protein sequence ID" value="RQG98659.1"/>
    <property type="molecule type" value="Genomic_DNA"/>
</dbReference>
<dbReference type="Proteomes" id="UP000281431">
    <property type="component" value="Unassembled WGS sequence"/>
</dbReference>
<reference evidence="1 2" key="1">
    <citation type="submission" date="2018-10" db="EMBL/GenBank/DDBJ databases">
        <title>Natrarchaeobius chitinivorans gen. nov., sp. nov., and Natrarchaeobius haloalkaliphilus sp. nov., alkaliphilic, chitin-utilizing haloarchaea from hypersaline alkaline lakes.</title>
        <authorList>
            <person name="Sorokin D.Y."/>
            <person name="Elcheninov A.G."/>
            <person name="Kostrikina N.A."/>
            <person name="Bale N.J."/>
            <person name="Sinninghe Damste J.S."/>
            <person name="Khijniak T.V."/>
            <person name="Kublanov I.V."/>
            <person name="Toshchakov S.V."/>
        </authorList>
    </citation>
    <scope>NUCLEOTIDE SEQUENCE [LARGE SCALE GENOMIC DNA]</scope>
    <source>
        <strain evidence="1 2">AArcht7</strain>
    </source>
</reference>
<dbReference type="InterPro" id="IPR018641">
    <property type="entry name" value="Trfase_1_rSAM/seldom-assoc"/>
</dbReference>
<dbReference type="OrthoDB" id="168607at2157"/>
<evidence type="ECO:0000313" key="1">
    <source>
        <dbReference type="EMBL" id="RQG98659.1"/>
    </source>
</evidence>
<dbReference type="InterPro" id="IPR029044">
    <property type="entry name" value="Nucleotide-diphossugar_trans"/>
</dbReference>